<dbReference type="Pfam" id="PF00675">
    <property type="entry name" value="Peptidase_M16"/>
    <property type="match status" value="1"/>
</dbReference>
<dbReference type="PANTHER" id="PTHR11851">
    <property type="entry name" value="METALLOPROTEASE"/>
    <property type="match status" value="1"/>
</dbReference>
<protein>
    <submittedName>
        <fullName evidence="3">Zinc protease</fullName>
    </submittedName>
</protein>
<gene>
    <name evidence="3" type="ORF">AN477_19350</name>
</gene>
<reference evidence="3 4" key="1">
    <citation type="submission" date="2015-09" db="EMBL/GenBank/DDBJ databases">
        <title>Draft genome sequence of Alicyclobacillus ferrooxydans DSM 22381.</title>
        <authorList>
            <person name="Hemp J."/>
        </authorList>
    </citation>
    <scope>NUCLEOTIDE SEQUENCE [LARGE SCALE GENOMIC DNA]</scope>
    <source>
        <strain evidence="3 4">TC-34</strain>
    </source>
</reference>
<feature type="domain" description="Peptidase M16 N-terminal" evidence="1">
    <location>
        <begin position="62"/>
        <end position="174"/>
    </location>
</feature>
<evidence type="ECO:0000259" key="1">
    <source>
        <dbReference type="Pfam" id="PF00675"/>
    </source>
</evidence>
<dbReference type="InterPro" id="IPR050361">
    <property type="entry name" value="MPP/UQCRC_Complex"/>
</dbReference>
<dbReference type="RefSeq" id="WP_054970834.1">
    <property type="nucleotide sequence ID" value="NZ_LJCO01000083.1"/>
</dbReference>
<sequence length="425" mass="47886">METNTFPMGESVYQERLPNGLQVVLLPKPGFAQTFVTFSTHYGSIDRVFRTSASKDYTTVPDGIAHFLEHKMFESEAGDVFPEFSRYGASANAFTTFDLTSYLFSCTDNLHENLDLLLNFVQDPYFTDANVEKEKGIIGQEIQMYNDNPDARVFYELLKALYHEHPVRIEIAGTVESISHITKETLYECYDTFYHPGNMVLMAVGGFDPETVMGWIKDNQGKKTFKPIPVIDRKAFSEPPTVYAPEVTVNLAVSQPKCLIAWKDAVNEMSGPELLRRELALGVALDALFGRSSSAYQELIDEGLIDQGFSWEFERAETYGFAVIGGNTPDPRRLTDRVQQVIDEALQNGIGEAEFERCRKKALGRFLTTLDSPGYIARGYISYLFRGAQLLDTSTVLGEITVDEANREFRAYFDPSRRAVSIVRS</sequence>
<keyword evidence="3" id="KW-0378">Hydrolase</keyword>
<dbReference type="InterPro" id="IPR007863">
    <property type="entry name" value="Peptidase_M16_C"/>
</dbReference>
<evidence type="ECO:0000313" key="3">
    <source>
        <dbReference type="EMBL" id="KPV42091.1"/>
    </source>
</evidence>
<dbReference type="InterPro" id="IPR011249">
    <property type="entry name" value="Metalloenz_LuxS/M16"/>
</dbReference>
<dbReference type="GO" id="GO:0008233">
    <property type="term" value="F:peptidase activity"/>
    <property type="evidence" value="ECO:0007669"/>
    <property type="project" value="UniProtKB-KW"/>
</dbReference>
<keyword evidence="3" id="KW-0645">Protease</keyword>
<dbReference type="Pfam" id="PF05193">
    <property type="entry name" value="Peptidase_M16_C"/>
    <property type="match status" value="1"/>
</dbReference>
<feature type="domain" description="Peptidase M16 C-terminal" evidence="2">
    <location>
        <begin position="181"/>
        <end position="360"/>
    </location>
</feature>
<dbReference type="NCBIfam" id="NF047421">
    <property type="entry name" value="YfmH_fam"/>
    <property type="match status" value="1"/>
</dbReference>
<name>A0A0P9C9P0_9BACL</name>
<dbReference type="AlphaFoldDB" id="A0A0P9C9P0"/>
<evidence type="ECO:0000313" key="4">
    <source>
        <dbReference type="Proteomes" id="UP000050482"/>
    </source>
</evidence>
<dbReference type="PATRIC" id="fig|471514.4.peg.3972"/>
<dbReference type="InterPro" id="IPR011765">
    <property type="entry name" value="Pept_M16_N"/>
</dbReference>
<accession>A0A0P9C9P0</accession>
<proteinExistence type="predicted"/>
<keyword evidence="4" id="KW-1185">Reference proteome</keyword>
<dbReference type="OrthoDB" id="9811314at2"/>
<dbReference type="PANTHER" id="PTHR11851:SF134">
    <property type="entry name" value="ZINC-DEPENDENT PROTEASE"/>
    <property type="match status" value="1"/>
</dbReference>
<dbReference type="GO" id="GO:0046872">
    <property type="term" value="F:metal ion binding"/>
    <property type="evidence" value="ECO:0007669"/>
    <property type="project" value="InterPro"/>
</dbReference>
<dbReference type="Gene3D" id="3.30.830.10">
    <property type="entry name" value="Metalloenzyme, LuxS/M16 peptidase-like"/>
    <property type="match status" value="2"/>
</dbReference>
<dbReference type="GO" id="GO:0006508">
    <property type="term" value="P:proteolysis"/>
    <property type="evidence" value="ECO:0007669"/>
    <property type="project" value="UniProtKB-KW"/>
</dbReference>
<dbReference type="STRING" id="471514.AN477_19350"/>
<dbReference type="Proteomes" id="UP000050482">
    <property type="component" value="Unassembled WGS sequence"/>
</dbReference>
<comment type="caution">
    <text evidence="3">The sequence shown here is derived from an EMBL/GenBank/DDBJ whole genome shotgun (WGS) entry which is preliminary data.</text>
</comment>
<organism evidence="3 4">
    <name type="scientific">Alicyclobacillus ferrooxydans</name>
    <dbReference type="NCBI Taxonomy" id="471514"/>
    <lineage>
        <taxon>Bacteria</taxon>
        <taxon>Bacillati</taxon>
        <taxon>Bacillota</taxon>
        <taxon>Bacilli</taxon>
        <taxon>Bacillales</taxon>
        <taxon>Alicyclobacillaceae</taxon>
        <taxon>Alicyclobacillus</taxon>
    </lineage>
</organism>
<dbReference type="EMBL" id="LJCO01000083">
    <property type="protein sequence ID" value="KPV42091.1"/>
    <property type="molecule type" value="Genomic_DNA"/>
</dbReference>
<dbReference type="SUPFAM" id="SSF63411">
    <property type="entry name" value="LuxS/MPP-like metallohydrolase"/>
    <property type="match status" value="2"/>
</dbReference>
<evidence type="ECO:0000259" key="2">
    <source>
        <dbReference type="Pfam" id="PF05193"/>
    </source>
</evidence>